<gene>
    <name evidence="4" type="ORF">QE152_g25002</name>
</gene>
<comment type="similarity">
    <text evidence="1 2">Belongs to the CYFIP family.</text>
</comment>
<feature type="domain" description="CYRIA/CYRIB Rac1 binding" evidence="3">
    <location>
        <begin position="77"/>
        <end position="289"/>
    </location>
</feature>
<dbReference type="InterPro" id="IPR008081">
    <property type="entry name" value="Cytoplasmic_FMR1-int"/>
</dbReference>
<dbReference type="InterPro" id="IPR009828">
    <property type="entry name" value="CYRIA/CYRIB_Rac1-bd"/>
</dbReference>
<dbReference type="GO" id="GO:0005737">
    <property type="term" value="C:cytoplasm"/>
    <property type="evidence" value="ECO:0007669"/>
    <property type="project" value="UniProtKB-UniRule"/>
</dbReference>
<keyword evidence="5" id="KW-1185">Reference proteome</keyword>
<keyword evidence="2" id="KW-0963">Cytoplasm</keyword>
<evidence type="ECO:0000313" key="5">
    <source>
        <dbReference type="Proteomes" id="UP001458880"/>
    </source>
</evidence>
<evidence type="ECO:0000313" key="4">
    <source>
        <dbReference type="EMBL" id="KAK9712240.1"/>
    </source>
</evidence>
<accession>A0AAW1K4L1</accession>
<comment type="caution">
    <text evidence="4">The sequence shown here is derived from an EMBL/GenBank/DDBJ whole genome shotgun (WGS) entry which is preliminary data.</text>
</comment>
<dbReference type="PRINTS" id="PR01698">
    <property type="entry name" value="CYTOFMRPINTP"/>
</dbReference>
<protein>
    <recommendedName>
        <fullName evidence="2">Cytoplasmic FMR1-interacting protein</fullName>
    </recommendedName>
</protein>
<name>A0AAW1K4L1_POPJA</name>
<reference evidence="4 5" key="1">
    <citation type="journal article" date="2024" name="BMC Genomics">
        <title>De novo assembly and annotation of Popillia japonica's genome with initial clues to its potential as an invasive pest.</title>
        <authorList>
            <person name="Cucini C."/>
            <person name="Boschi S."/>
            <person name="Funari R."/>
            <person name="Cardaioli E."/>
            <person name="Iannotti N."/>
            <person name="Marturano G."/>
            <person name="Paoli F."/>
            <person name="Bruttini M."/>
            <person name="Carapelli A."/>
            <person name="Frati F."/>
            <person name="Nardi F."/>
        </authorList>
    </citation>
    <scope>NUCLEOTIDE SEQUENCE [LARGE SCALE GENOMIC DNA]</scope>
    <source>
        <strain evidence="4">DMR45628</strain>
    </source>
</reference>
<proteinExistence type="inferred from homology"/>
<dbReference type="EMBL" id="JASPKY010000266">
    <property type="protein sequence ID" value="KAK9712240.1"/>
    <property type="molecule type" value="Genomic_DNA"/>
</dbReference>
<dbReference type="Pfam" id="PF05994">
    <property type="entry name" value="FragX_IP"/>
    <property type="match status" value="1"/>
</dbReference>
<dbReference type="Proteomes" id="UP001458880">
    <property type="component" value="Unassembled WGS sequence"/>
</dbReference>
<sequence>MAGTDRVSLTDALSNVDVLDELPLPDEQPCIEAQPCSVVYQANFDTNFEDRNVYQANFDTNFEDRNGFVTGIAKYIEEATVHASLNELLEEGQEHAVMLYTWRCCSRAIPQPKSNEQPNRVEIYEKTVEVLGPEVNKLLNFMYFQRKAIERFSQEVKRLCHTEKRKDFVSEAYLLTLGKFINMFAVLDELKNMKSSVKNDYSTYRRAAQFLKVMSDSQTLQESQNLSMFLATQNKIRDTVKENLEKITGYEELLADVVNICVHMFETKMYLTPGEKHMLVKVMGFGLFLMDSELCNINKLDQKKKLRLDRIDRIFKNLEVVPLFGDMQIAPFNYIKRSKHFDPSKWPLSYSNTPSPQADLMVHLPQIREDHVKYISELARYSNEVTTTYKESGSDLENRETAELALRGLQLLSEWTSVVTELYSWKLLHPTDHHLNKECPSEAEEYERATRYNYSDEEKLALIEVIAMIKGLQVLMARMETVFTDAIRRNIYAELQDFVQLSLREPLRKAIKNKKDLIRCIIMSVRESCADWQKGVDPLADPALKGKKDPDNGFGIKVARRTVGPSSTQLYMVRTMLESLIADKSGGKKTLRKDIDGQYLMQIDQFHKTSFYWNYLLNFSESLQDCCDLSQLWYREFYLEMTMGRRITKCTVRHNHNEECNDLITMEKRIQFPIDMSMPWILTDHILKTKEPSMMEYVLYPLDLYNDSALYALTIFRKQFLYDEVEAEVNLCFDQFVYKLSEQIFAYYKQLAASIFLDKRFRVECAALGAYLLPYPRANRYETLLKQRHVQLLGRSIDLNKLITQRINADMQKSLDFAISKFEAGDITGIMELDGLLQVNRLCHKLLSKWLALDDFDCMFREANHNVLAPYGRITLHVFWELNYDFLPNYVYNAATNRFTKYKGQILFAGQIQRDKPPQMSHHYLWGTKYLNVAYTTQYGQYSGFVGPHHFHTMCKLLGYQGIAVVMEELLKIVKSLIQGNILQFTKTLMSAMPKICKLPRYEYGSPGILGYYHANLNDIVQYPDARTEFFHNFREFGNTILFCLLMEQALSQEEVCDLLQAAPFQNILPRPYCKEGEKPETKQKRLEVKYAALQIVTNIEKLGTAKQAMIAREGDLLTRERLCCGLSIFEVVLNRLRSFLDDPIWVGPPATNGVMNVDECTEFHRLWSALQFVYCTPVGETEFTVEELFGEGLHWAGCTMIVLLGQQRRFEALDFCYHILRVQRVDMKDEMVKGISLKRMVDRIRRFQVLNSQIFAILNKFLKSNENDELSVEHVRCFPPPMHPSLNSQHYHAPEHPRH</sequence>
<dbReference type="GO" id="GO:0031267">
    <property type="term" value="F:small GTPase binding"/>
    <property type="evidence" value="ECO:0007669"/>
    <property type="project" value="InterPro"/>
</dbReference>
<evidence type="ECO:0000259" key="3">
    <source>
        <dbReference type="Pfam" id="PF07159"/>
    </source>
</evidence>
<dbReference type="GO" id="GO:0030833">
    <property type="term" value="P:regulation of actin filament polymerization"/>
    <property type="evidence" value="ECO:0007669"/>
    <property type="project" value="InterPro"/>
</dbReference>
<evidence type="ECO:0000256" key="1">
    <source>
        <dbReference type="ARBA" id="ARBA00025790"/>
    </source>
</evidence>
<dbReference type="Pfam" id="PF07159">
    <property type="entry name" value="CYRIA-B_Rac1-bd"/>
    <property type="match status" value="1"/>
</dbReference>
<evidence type="ECO:0000256" key="2">
    <source>
        <dbReference type="PIRNR" id="PIRNR008153"/>
    </source>
</evidence>
<organism evidence="4 5">
    <name type="scientific">Popillia japonica</name>
    <name type="common">Japanese beetle</name>
    <dbReference type="NCBI Taxonomy" id="7064"/>
    <lineage>
        <taxon>Eukaryota</taxon>
        <taxon>Metazoa</taxon>
        <taxon>Ecdysozoa</taxon>
        <taxon>Arthropoda</taxon>
        <taxon>Hexapoda</taxon>
        <taxon>Insecta</taxon>
        <taxon>Pterygota</taxon>
        <taxon>Neoptera</taxon>
        <taxon>Endopterygota</taxon>
        <taxon>Coleoptera</taxon>
        <taxon>Polyphaga</taxon>
        <taxon>Scarabaeiformia</taxon>
        <taxon>Scarabaeidae</taxon>
        <taxon>Rutelinae</taxon>
        <taxon>Popillia</taxon>
    </lineage>
</organism>
<dbReference type="PANTHER" id="PTHR12195">
    <property type="entry name" value="CYTOPLASMIC FMR1-INTERACTING PROTEIN-RELATED"/>
    <property type="match status" value="1"/>
</dbReference>
<dbReference type="PIRSF" id="PIRSF008153">
    <property type="entry name" value="FMR1_interacting"/>
    <property type="match status" value="1"/>
</dbReference>